<evidence type="ECO:0000313" key="3">
    <source>
        <dbReference type="Proteomes" id="UP000696485"/>
    </source>
</evidence>
<keyword evidence="3" id="KW-1185">Reference proteome</keyword>
<protein>
    <submittedName>
        <fullName evidence="2">Uncharacterized protein</fullName>
    </submittedName>
</protein>
<gene>
    <name evidence="2" type="ORF">BG006_004425</name>
</gene>
<accession>A0A9P5VFW6</accession>
<organism evidence="2 3">
    <name type="scientific">Podila minutissima</name>
    <dbReference type="NCBI Taxonomy" id="64525"/>
    <lineage>
        <taxon>Eukaryota</taxon>
        <taxon>Fungi</taxon>
        <taxon>Fungi incertae sedis</taxon>
        <taxon>Mucoromycota</taxon>
        <taxon>Mortierellomycotina</taxon>
        <taxon>Mortierellomycetes</taxon>
        <taxon>Mortierellales</taxon>
        <taxon>Mortierellaceae</taxon>
        <taxon>Podila</taxon>
    </lineage>
</organism>
<comment type="caution">
    <text evidence="2">The sequence shown here is derived from an EMBL/GenBank/DDBJ whole genome shotgun (WGS) entry which is preliminary data.</text>
</comment>
<name>A0A9P5VFW6_9FUNG</name>
<evidence type="ECO:0000313" key="2">
    <source>
        <dbReference type="EMBL" id="KAF9312126.1"/>
    </source>
</evidence>
<evidence type="ECO:0000256" key="1">
    <source>
        <dbReference type="SAM" id="MobiDB-lite"/>
    </source>
</evidence>
<dbReference type="Proteomes" id="UP000696485">
    <property type="component" value="Unassembled WGS sequence"/>
</dbReference>
<dbReference type="EMBL" id="JAAAUY010002447">
    <property type="protein sequence ID" value="KAF9312126.1"/>
    <property type="molecule type" value="Genomic_DNA"/>
</dbReference>
<feature type="compositionally biased region" description="Pro residues" evidence="1">
    <location>
        <begin position="136"/>
        <end position="150"/>
    </location>
</feature>
<proteinExistence type="predicted"/>
<feature type="region of interest" description="Disordered" evidence="1">
    <location>
        <begin position="80"/>
        <end position="150"/>
    </location>
</feature>
<dbReference type="AlphaFoldDB" id="A0A9P5VFW6"/>
<sequence length="168" mass="18597">MSTLANESCVSFDTDALQEGMVPAGSWSKLQDDESDAAAVEEEARLATVQEVRTALKDAGIDSNNVDEWDDLEEYNLRDTDFDDDVMVDSIGDRSQEDLYSEYNSITSPTPPPQESVVISDDEDRSRERETSVPASDPPSPVLPPPSPNRPIFPVLAGFDLCFRFVYN</sequence>
<reference evidence="2" key="1">
    <citation type="journal article" date="2020" name="Fungal Divers.">
        <title>Resolving the Mortierellaceae phylogeny through synthesis of multi-gene phylogenetics and phylogenomics.</title>
        <authorList>
            <person name="Vandepol N."/>
            <person name="Liber J."/>
            <person name="Desiro A."/>
            <person name="Na H."/>
            <person name="Kennedy M."/>
            <person name="Barry K."/>
            <person name="Grigoriev I.V."/>
            <person name="Miller A.N."/>
            <person name="O'Donnell K."/>
            <person name="Stajich J.E."/>
            <person name="Bonito G."/>
        </authorList>
    </citation>
    <scope>NUCLEOTIDE SEQUENCE</scope>
    <source>
        <strain evidence="2">NVP1</strain>
    </source>
</reference>